<dbReference type="Pfam" id="PF00155">
    <property type="entry name" value="Aminotran_1_2"/>
    <property type="match status" value="1"/>
</dbReference>
<keyword evidence="4" id="KW-0032">Aminotransferase</keyword>
<dbReference type="AlphaFoldDB" id="A0A1G7ITQ3"/>
<dbReference type="Gene3D" id="3.40.640.10">
    <property type="entry name" value="Type I PLP-dependent aspartate aminotransferase-like (Major domain)"/>
    <property type="match status" value="1"/>
</dbReference>
<organism evidence="5 6">
    <name type="scientific">Sphingomonas carotinifaciens</name>
    <dbReference type="NCBI Taxonomy" id="1166323"/>
    <lineage>
        <taxon>Bacteria</taxon>
        <taxon>Pseudomonadati</taxon>
        <taxon>Pseudomonadota</taxon>
        <taxon>Alphaproteobacteria</taxon>
        <taxon>Sphingomonadales</taxon>
        <taxon>Sphingomonadaceae</taxon>
        <taxon>Sphingomonas</taxon>
    </lineage>
</organism>
<dbReference type="OrthoDB" id="9799304at2"/>
<dbReference type="EMBL" id="FNBI01000002">
    <property type="protein sequence ID" value="SDF15975.1"/>
    <property type="molecule type" value="Genomic_DNA"/>
</dbReference>
<gene>
    <name evidence="4" type="ORF">GQR91_10785</name>
    <name evidence="5" type="ORF">SAMN05216557_102376</name>
</gene>
<evidence type="ECO:0000256" key="1">
    <source>
        <dbReference type="ARBA" id="ARBA00001933"/>
    </source>
</evidence>
<dbReference type="PANTHER" id="PTHR42885:SF1">
    <property type="entry name" value="THREONINE-PHOSPHATE DECARBOXYLASE"/>
    <property type="match status" value="1"/>
</dbReference>
<protein>
    <submittedName>
        <fullName evidence="4">Aminotransferase class I/II-fold pyridoxal phosphate-dependent enzyme</fullName>
    </submittedName>
    <submittedName>
        <fullName evidence="5">L-threonine O-3-phosphate decarboxylase</fullName>
    </submittedName>
</protein>
<keyword evidence="6" id="KW-1185">Reference proteome</keyword>
<keyword evidence="2" id="KW-0663">Pyridoxal phosphate</keyword>
<accession>A0A1G7ITQ3</accession>
<dbReference type="Proteomes" id="UP000436801">
    <property type="component" value="Unassembled WGS sequence"/>
</dbReference>
<dbReference type="SUPFAM" id="SSF53383">
    <property type="entry name" value="PLP-dependent transferases"/>
    <property type="match status" value="1"/>
</dbReference>
<dbReference type="InterPro" id="IPR004839">
    <property type="entry name" value="Aminotransferase_I/II_large"/>
</dbReference>
<reference evidence="5 6" key="1">
    <citation type="submission" date="2016-10" db="EMBL/GenBank/DDBJ databases">
        <authorList>
            <person name="Varghese N."/>
            <person name="Submissions S."/>
        </authorList>
    </citation>
    <scope>NUCLEOTIDE SEQUENCE [LARGE SCALE GENOMIC DNA]</scope>
    <source>
        <strain evidence="5 6">S7-754</strain>
    </source>
</reference>
<proteinExistence type="predicted"/>
<evidence type="ECO:0000259" key="3">
    <source>
        <dbReference type="Pfam" id="PF00155"/>
    </source>
</evidence>
<feature type="domain" description="Aminotransferase class I/classII large" evidence="3">
    <location>
        <begin position="129"/>
        <end position="318"/>
    </location>
</feature>
<evidence type="ECO:0000256" key="2">
    <source>
        <dbReference type="ARBA" id="ARBA00022898"/>
    </source>
</evidence>
<dbReference type="PANTHER" id="PTHR42885">
    <property type="entry name" value="HISTIDINOL-PHOSPHATE AMINOTRANSFERASE-RELATED"/>
    <property type="match status" value="1"/>
</dbReference>
<evidence type="ECO:0000313" key="4">
    <source>
        <dbReference type="EMBL" id="MWC44131.1"/>
    </source>
</evidence>
<dbReference type="InterPro" id="IPR015421">
    <property type="entry name" value="PyrdxlP-dep_Trfase_major"/>
</dbReference>
<dbReference type="GO" id="GO:0030170">
    <property type="term" value="F:pyridoxal phosphate binding"/>
    <property type="evidence" value="ECO:0007669"/>
    <property type="project" value="InterPro"/>
</dbReference>
<evidence type="ECO:0000313" key="6">
    <source>
        <dbReference type="Proteomes" id="UP000323502"/>
    </source>
</evidence>
<keyword evidence="4" id="KW-0808">Transferase</keyword>
<evidence type="ECO:0000313" key="5">
    <source>
        <dbReference type="EMBL" id="SDF15975.1"/>
    </source>
</evidence>
<dbReference type="RefSeq" id="WP_149681761.1">
    <property type="nucleotide sequence ID" value="NZ_FNBI01000002.1"/>
</dbReference>
<dbReference type="Gene3D" id="3.90.1150.10">
    <property type="entry name" value="Aspartate Aminotransferase, domain 1"/>
    <property type="match status" value="1"/>
</dbReference>
<dbReference type="EMBL" id="WSUT01000005">
    <property type="protein sequence ID" value="MWC44131.1"/>
    <property type="molecule type" value="Genomic_DNA"/>
</dbReference>
<dbReference type="InterPro" id="IPR015424">
    <property type="entry name" value="PyrdxlP-dep_Trfase"/>
</dbReference>
<dbReference type="Proteomes" id="UP000323502">
    <property type="component" value="Unassembled WGS sequence"/>
</dbReference>
<sequence length="323" mass="33448">MSGARNLAPFYVHGGRVAEARAVFGGENWIDLSTGIAPHAYPVGETGLARLPESGAVAALEAAAGRAFGVPAGRAVVAVPGTDLAMRLLALLMPGERPAVVVPGYGGHRAAWPAAVPIAWEALGQGGHDLTILASPANPDGRRLDPVSARDLLARGMLVVDEAYADPAPGLAAMDDARLVVLRSFGKFYGLPGVRLGFVIAAPALADALRALLGDWPVSGPAVTIGTQAYGDTAWQVEQVRRIGDAAVALDAVLDAAGFAVSGRAGLFRLVAVPGAGRLFRHLAERAILVRPLADQPDRLRIGLPGDAAAVWRLADALQEFKR</sequence>
<reference evidence="4 7" key="2">
    <citation type="submission" date="2019-12" db="EMBL/GenBank/DDBJ databases">
        <authorList>
            <person name="Zheng J."/>
        </authorList>
    </citation>
    <scope>NUCLEOTIDE SEQUENCE [LARGE SCALE GENOMIC DNA]</scope>
    <source>
        <strain evidence="4 7">DSM 27347</strain>
    </source>
</reference>
<comment type="cofactor">
    <cofactor evidence="1">
        <name>pyridoxal 5'-phosphate</name>
        <dbReference type="ChEBI" id="CHEBI:597326"/>
    </cofactor>
</comment>
<name>A0A1G7ITQ3_9SPHN</name>
<dbReference type="GO" id="GO:0008483">
    <property type="term" value="F:transaminase activity"/>
    <property type="evidence" value="ECO:0007669"/>
    <property type="project" value="UniProtKB-KW"/>
</dbReference>
<evidence type="ECO:0000313" key="7">
    <source>
        <dbReference type="Proteomes" id="UP000436801"/>
    </source>
</evidence>
<dbReference type="InterPro" id="IPR015422">
    <property type="entry name" value="PyrdxlP-dep_Trfase_small"/>
</dbReference>